<dbReference type="Gene3D" id="3.30.565.60">
    <property type="match status" value="1"/>
</dbReference>
<dbReference type="EMBL" id="PDJF01000001">
    <property type="protein sequence ID" value="PFG27637.1"/>
    <property type="molecule type" value="Genomic_DNA"/>
</dbReference>
<gene>
    <name evidence="2" type="ORF">ATK06_0713</name>
</gene>
<dbReference type="STRING" id="1724.GCA_001044175_00010"/>
<name>A0A2A9DLL7_9CORY</name>
<keyword evidence="3" id="KW-1185">Reference proteome</keyword>
<dbReference type="RefSeq" id="WP_098388848.1">
    <property type="nucleotide sequence ID" value="NZ_LS483464.1"/>
</dbReference>
<sequence>MASIPLYVDDALTAIYEGSTADAQESMTLEFKEDRSFKTGDKGRAGLVEKLIDESVCMANSDVGSGYIIVGVADKVSGPEAFTGTQLDPIDIRQRIFSHTVPNMRVFASTVERFGSNLLIIEIPEALALYSRKSGSAKRRIDDGQFSCAPMTEEERRAIDLARRNTDFSNTLSPINISDLRLEVIEETRRILRVHRENKGEDLAIAHTTFGLLRELGVVTEEGILKKAGEILLADPAPTEVTIRHLWREIPGDDPVATEISDPLVLALPRLRRLIAENSSQEIDRVLFDNGQETAISRFPGQAIDEVISNAVIHRDWQDPRPVVIEQSRKVLKVTSPGPLPPGVKVNKLLTMPSVPRNNRLMGAMRTLGLAEENSRGFDRMWAAMIRTGREVPEVTATSSFVSVILAAQQPDISFIKGLNRLAEEFGDHIINNVNTLIVLWHLNTSPVITRATAKLKTQTSDNEISEFMDVVQSCGILTQLSPDEWVLSDKARELLSPQTNDAMSVEEWINGRLKARIPLTSADIASYAGISAPEAGRILQNLKNEGKIVIDPTGPARGRGTRWIPAEKIS</sequence>
<dbReference type="InterPro" id="IPR038461">
    <property type="entry name" value="Schlafen_AlbA_2_dom_sf"/>
</dbReference>
<keyword evidence="2" id="KW-0347">Helicase</keyword>
<dbReference type="Proteomes" id="UP000221653">
    <property type="component" value="Unassembled WGS sequence"/>
</dbReference>
<comment type="caution">
    <text evidence="2">The sequence shown here is derived from an EMBL/GenBank/DDBJ whole genome shotgun (WGS) entry which is preliminary data.</text>
</comment>
<organism evidence="2 3">
    <name type="scientific">Corynebacterium renale</name>
    <dbReference type="NCBI Taxonomy" id="1724"/>
    <lineage>
        <taxon>Bacteria</taxon>
        <taxon>Bacillati</taxon>
        <taxon>Actinomycetota</taxon>
        <taxon>Actinomycetes</taxon>
        <taxon>Mycobacteriales</taxon>
        <taxon>Corynebacteriaceae</taxon>
        <taxon>Corynebacterium</taxon>
    </lineage>
</organism>
<keyword evidence="2" id="KW-0547">Nucleotide-binding</keyword>
<dbReference type="InterPro" id="IPR036390">
    <property type="entry name" value="WH_DNA-bd_sf"/>
</dbReference>
<evidence type="ECO:0000313" key="3">
    <source>
        <dbReference type="Proteomes" id="UP000221653"/>
    </source>
</evidence>
<keyword evidence="2" id="KW-0067">ATP-binding</keyword>
<dbReference type="InterPro" id="IPR038475">
    <property type="entry name" value="RecG_C_sf"/>
</dbReference>
<dbReference type="Pfam" id="PF13749">
    <property type="entry name" value="HATPase_c_4"/>
    <property type="match status" value="1"/>
</dbReference>
<keyword evidence="2" id="KW-0378">Hydrolase</keyword>
<accession>A0A2A9DLL7</accession>
<dbReference type="AlphaFoldDB" id="A0A2A9DLL7"/>
<dbReference type="Gene3D" id="6.10.10.130">
    <property type="match status" value="1"/>
</dbReference>
<dbReference type="Pfam" id="PF04326">
    <property type="entry name" value="SLFN_AlbA_2"/>
    <property type="match status" value="1"/>
</dbReference>
<evidence type="ECO:0000259" key="1">
    <source>
        <dbReference type="Pfam" id="PF04326"/>
    </source>
</evidence>
<dbReference type="InterPro" id="IPR007421">
    <property type="entry name" value="Schlafen_AlbA_2_dom"/>
</dbReference>
<evidence type="ECO:0000313" key="2">
    <source>
        <dbReference type="EMBL" id="PFG27637.1"/>
    </source>
</evidence>
<dbReference type="OrthoDB" id="9805115at2"/>
<dbReference type="PANTHER" id="PTHR30595">
    <property type="entry name" value="GLPR-RELATED TRANSCRIPTIONAL REPRESSOR"/>
    <property type="match status" value="1"/>
</dbReference>
<feature type="domain" description="Schlafen AlbA-2" evidence="1">
    <location>
        <begin position="25"/>
        <end position="137"/>
    </location>
</feature>
<proteinExistence type="predicted"/>
<dbReference type="GO" id="GO:0004386">
    <property type="term" value="F:helicase activity"/>
    <property type="evidence" value="ECO:0007669"/>
    <property type="project" value="UniProtKB-KW"/>
</dbReference>
<reference evidence="2 3" key="1">
    <citation type="submission" date="2017-10" db="EMBL/GenBank/DDBJ databases">
        <title>Sequencing the genomes of 1000 actinobacteria strains.</title>
        <authorList>
            <person name="Klenk H.-P."/>
        </authorList>
    </citation>
    <scope>NUCLEOTIDE SEQUENCE [LARGE SCALE GENOMIC DNA]</scope>
    <source>
        <strain evidence="2 3">DSM 20688</strain>
    </source>
</reference>
<dbReference type="SUPFAM" id="SSF46785">
    <property type="entry name" value="Winged helix' DNA-binding domain"/>
    <property type="match status" value="1"/>
</dbReference>
<dbReference type="PANTHER" id="PTHR30595:SF6">
    <property type="entry name" value="SCHLAFEN ALBA-2 DOMAIN-CONTAINING PROTEIN"/>
    <property type="match status" value="1"/>
</dbReference>
<protein>
    <submittedName>
        <fullName evidence="2">ATP-dependent DNA helicase RecG</fullName>
    </submittedName>
</protein>
<dbReference type="Gene3D" id="3.30.950.30">
    <property type="entry name" value="Schlafen, AAA domain"/>
    <property type="match status" value="1"/>
</dbReference>